<accession>A0A0P5KMA1</accession>
<dbReference type="SMART" id="SM00020">
    <property type="entry name" value="Tryp_SPc"/>
    <property type="match status" value="1"/>
</dbReference>
<dbReference type="AlphaFoldDB" id="A0A0P5KMA1"/>
<dbReference type="InterPro" id="IPR001254">
    <property type="entry name" value="Trypsin_dom"/>
</dbReference>
<dbReference type="CDD" id="cd00190">
    <property type="entry name" value="Tryp_SPc"/>
    <property type="match status" value="1"/>
</dbReference>
<protein>
    <submittedName>
        <fullName evidence="2">Serine proteinase</fullName>
    </submittedName>
</protein>
<dbReference type="OrthoDB" id="6358644at2759"/>
<dbReference type="EMBL" id="GDIQ01047432">
    <property type="protein sequence ID" value="JAN47305.1"/>
    <property type="molecule type" value="Transcribed_RNA"/>
</dbReference>
<evidence type="ECO:0000256" key="1">
    <source>
        <dbReference type="ARBA" id="ARBA00023157"/>
    </source>
</evidence>
<dbReference type="GO" id="GO:0006508">
    <property type="term" value="P:proteolysis"/>
    <property type="evidence" value="ECO:0007669"/>
    <property type="project" value="InterPro"/>
</dbReference>
<dbReference type="InterPro" id="IPR043504">
    <property type="entry name" value="Peptidase_S1_PA_chymotrypsin"/>
</dbReference>
<dbReference type="SUPFAM" id="SSF50494">
    <property type="entry name" value="Trypsin-like serine proteases"/>
    <property type="match status" value="1"/>
</dbReference>
<organism evidence="2">
    <name type="scientific">Daphnia magna</name>
    <dbReference type="NCBI Taxonomy" id="35525"/>
    <lineage>
        <taxon>Eukaryota</taxon>
        <taxon>Metazoa</taxon>
        <taxon>Ecdysozoa</taxon>
        <taxon>Arthropoda</taxon>
        <taxon>Crustacea</taxon>
        <taxon>Branchiopoda</taxon>
        <taxon>Diplostraca</taxon>
        <taxon>Cladocera</taxon>
        <taxon>Anomopoda</taxon>
        <taxon>Daphniidae</taxon>
        <taxon>Daphnia</taxon>
    </lineage>
</organism>
<dbReference type="PROSITE" id="PS50240">
    <property type="entry name" value="TRYPSIN_DOM"/>
    <property type="match status" value="1"/>
</dbReference>
<name>A0A0P5KMA1_9CRUS</name>
<dbReference type="FunFam" id="2.40.10.10:FF:000068">
    <property type="entry name" value="transmembrane protease serine 2"/>
    <property type="match status" value="1"/>
</dbReference>
<keyword evidence="1" id="KW-1015">Disulfide bond</keyword>
<dbReference type="InterPro" id="IPR001314">
    <property type="entry name" value="Peptidase_S1A"/>
</dbReference>
<proteinExistence type="predicted"/>
<dbReference type="Pfam" id="PF00089">
    <property type="entry name" value="Trypsin"/>
    <property type="match status" value="2"/>
</dbReference>
<sequence>MKPPQKWRSSSVMETQLRTMKTVLLFIAIVCSVSALPNGRINTGDQAVAGDYPYVVSITEDDRHFCGGFIYNERWIVTAASCVEGKTPSKLKVVAGQVSAINADPNEQTISVYTVTIFPQYDNILQLNDIALLKLTANITFDYTNVDFVAYNEADNTLPAEIMGWGATFEGGFESVNLRHGVAHINVKGSGDLCGTFNTTVFNFATMICASTVPDVTPAPTPAPFGKNGRAVGSPCKYDEGSPLVQKFNEVATVVGILSKSEDCSLDTAVSVYTRVSIFYSWLINTAGQQPVRTTPAPITPEPTTIVPPAKI</sequence>
<dbReference type="Gene3D" id="2.40.10.10">
    <property type="entry name" value="Trypsin-like serine proteases"/>
    <property type="match status" value="1"/>
</dbReference>
<dbReference type="PANTHER" id="PTHR24258">
    <property type="entry name" value="SERINE PROTEASE-RELATED"/>
    <property type="match status" value="1"/>
</dbReference>
<dbReference type="PANTHER" id="PTHR24258:SF140">
    <property type="entry name" value="BCDNA.GH08420-RELATED"/>
    <property type="match status" value="1"/>
</dbReference>
<dbReference type="InterPro" id="IPR009003">
    <property type="entry name" value="Peptidase_S1_PA"/>
</dbReference>
<reference evidence="2" key="1">
    <citation type="submission" date="2015-10" db="EMBL/GenBank/DDBJ databases">
        <title>EvidentialGene: Evidence-directed Construction of Complete mRNA Transcriptomes without Genomes.</title>
        <authorList>
            <person name="Gilbert D.G."/>
        </authorList>
    </citation>
    <scope>NUCLEOTIDE SEQUENCE</scope>
</reference>
<evidence type="ECO:0000313" key="2">
    <source>
        <dbReference type="EMBL" id="JAN47305.1"/>
    </source>
</evidence>
<dbReference type="PRINTS" id="PR00722">
    <property type="entry name" value="CHYMOTRYPSIN"/>
</dbReference>
<dbReference type="GO" id="GO:0004252">
    <property type="term" value="F:serine-type endopeptidase activity"/>
    <property type="evidence" value="ECO:0007669"/>
    <property type="project" value="InterPro"/>
</dbReference>